<feature type="chain" id="PRO_5020023729" evidence="1">
    <location>
        <begin position="16"/>
        <end position="163"/>
    </location>
</feature>
<comment type="caution">
    <text evidence="2">The sequence shown here is derived from an EMBL/GenBank/DDBJ whole genome shotgun (WGS) entry which is preliminary data.</text>
</comment>
<evidence type="ECO:0000313" key="2">
    <source>
        <dbReference type="EMBL" id="GBP90809.1"/>
    </source>
</evidence>
<keyword evidence="1" id="KW-0732">Signal</keyword>
<proteinExistence type="predicted"/>
<name>A0A4C1ZUU7_EUMVA</name>
<dbReference type="EMBL" id="BGZK01002113">
    <property type="protein sequence ID" value="GBP90809.1"/>
    <property type="molecule type" value="Genomic_DNA"/>
</dbReference>
<evidence type="ECO:0000256" key="1">
    <source>
        <dbReference type="SAM" id="SignalP"/>
    </source>
</evidence>
<dbReference type="AlphaFoldDB" id="A0A4C1ZUU7"/>
<feature type="signal peptide" evidence="1">
    <location>
        <begin position="1"/>
        <end position="15"/>
    </location>
</feature>
<organism evidence="2 3">
    <name type="scientific">Eumeta variegata</name>
    <name type="common">Bagworm moth</name>
    <name type="synonym">Eumeta japonica</name>
    <dbReference type="NCBI Taxonomy" id="151549"/>
    <lineage>
        <taxon>Eukaryota</taxon>
        <taxon>Metazoa</taxon>
        <taxon>Ecdysozoa</taxon>
        <taxon>Arthropoda</taxon>
        <taxon>Hexapoda</taxon>
        <taxon>Insecta</taxon>
        <taxon>Pterygota</taxon>
        <taxon>Neoptera</taxon>
        <taxon>Endopterygota</taxon>
        <taxon>Lepidoptera</taxon>
        <taxon>Glossata</taxon>
        <taxon>Ditrysia</taxon>
        <taxon>Tineoidea</taxon>
        <taxon>Psychidae</taxon>
        <taxon>Oiketicinae</taxon>
        <taxon>Eumeta</taxon>
    </lineage>
</organism>
<accession>A0A4C1ZUU7</accession>
<sequence length="163" mass="18641">MRSLHWLLLVAYALAREDGWQPIVPEASITYNAYIKSSDRALDTRRPSTNKIYGTSGKLSSLYNVAQGSEGDSCNLYKISMNQELYYQYVEYEKDLPDLKEFTLCMWSKFHNHSDDHPLFSYAESSPVPSGSKTMLLTAEPDVWHIILDVSAGYARVDYRIVL</sequence>
<dbReference type="STRING" id="151549.A0A4C1ZUU7"/>
<keyword evidence="3" id="KW-1185">Reference proteome</keyword>
<dbReference type="Proteomes" id="UP000299102">
    <property type="component" value="Unassembled WGS sequence"/>
</dbReference>
<dbReference type="Gene3D" id="2.60.120.200">
    <property type="match status" value="1"/>
</dbReference>
<evidence type="ECO:0000313" key="3">
    <source>
        <dbReference type="Proteomes" id="UP000299102"/>
    </source>
</evidence>
<gene>
    <name evidence="2" type="ORF">EVAR_64794_1</name>
</gene>
<dbReference type="OrthoDB" id="8793160at2759"/>
<reference evidence="2 3" key="1">
    <citation type="journal article" date="2019" name="Commun. Biol.">
        <title>The bagworm genome reveals a unique fibroin gene that provides high tensile strength.</title>
        <authorList>
            <person name="Kono N."/>
            <person name="Nakamura H."/>
            <person name="Ohtoshi R."/>
            <person name="Tomita M."/>
            <person name="Numata K."/>
            <person name="Arakawa K."/>
        </authorList>
    </citation>
    <scope>NUCLEOTIDE SEQUENCE [LARGE SCALE GENOMIC DNA]</scope>
</reference>
<protein>
    <submittedName>
        <fullName evidence="2">Uncharacterized protein</fullName>
    </submittedName>
</protein>